<keyword evidence="1" id="KW-0812">Transmembrane</keyword>
<dbReference type="WBParaSite" id="Hba_07429">
    <property type="protein sequence ID" value="Hba_07429"/>
    <property type="gene ID" value="Hba_07429"/>
</dbReference>
<protein>
    <submittedName>
        <fullName evidence="3">Spermine oxidase</fullName>
    </submittedName>
</protein>
<organism evidence="2 3">
    <name type="scientific">Heterorhabditis bacteriophora</name>
    <name type="common">Entomopathogenic nematode worm</name>
    <dbReference type="NCBI Taxonomy" id="37862"/>
    <lineage>
        <taxon>Eukaryota</taxon>
        <taxon>Metazoa</taxon>
        <taxon>Ecdysozoa</taxon>
        <taxon>Nematoda</taxon>
        <taxon>Chromadorea</taxon>
        <taxon>Rhabditida</taxon>
        <taxon>Rhabditina</taxon>
        <taxon>Rhabditomorpha</taxon>
        <taxon>Strongyloidea</taxon>
        <taxon>Heterorhabditidae</taxon>
        <taxon>Heterorhabditis</taxon>
    </lineage>
</organism>
<keyword evidence="1" id="KW-0472">Membrane</keyword>
<proteinExistence type="predicted"/>
<dbReference type="Proteomes" id="UP000095283">
    <property type="component" value="Unplaced"/>
</dbReference>
<reference evidence="3" key="1">
    <citation type="submission" date="2016-11" db="UniProtKB">
        <authorList>
            <consortium name="WormBaseParasite"/>
        </authorList>
    </citation>
    <scope>IDENTIFICATION</scope>
</reference>
<keyword evidence="1" id="KW-1133">Transmembrane helix</keyword>
<accession>A0A1I7WQH7</accession>
<evidence type="ECO:0000313" key="2">
    <source>
        <dbReference type="Proteomes" id="UP000095283"/>
    </source>
</evidence>
<dbReference type="AlphaFoldDB" id="A0A1I7WQH7"/>
<feature type="transmembrane region" description="Helical" evidence="1">
    <location>
        <begin position="124"/>
        <end position="143"/>
    </location>
</feature>
<evidence type="ECO:0000256" key="1">
    <source>
        <dbReference type="SAM" id="Phobius"/>
    </source>
</evidence>
<evidence type="ECO:0000313" key="3">
    <source>
        <dbReference type="WBParaSite" id="Hba_07429"/>
    </source>
</evidence>
<sequence>MMVRRNLKYEKKHESQFVNIFTSSDSCCAHEDGSILYSIAKNWPNFGNKYNSRKMKKTLMKSELKTTDPCMFIHKKAHATFKMSETDTGFFDILIWVSALDIFLNVLCQPVIFHPINAVAGRGFLITKMGFSTFTCIVNLYFLEKSILE</sequence>
<keyword evidence="2" id="KW-1185">Reference proteome</keyword>
<name>A0A1I7WQH7_HETBA</name>
<feature type="transmembrane region" description="Helical" evidence="1">
    <location>
        <begin position="90"/>
        <end position="112"/>
    </location>
</feature>